<dbReference type="NCBIfam" id="TIGR00360">
    <property type="entry name" value="ComEC_N-term"/>
    <property type="match status" value="1"/>
</dbReference>
<evidence type="ECO:0000313" key="9">
    <source>
        <dbReference type="EMBL" id="OHB02363.1"/>
    </source>
</evidence>
<feature type="transmembrane region" description="Helical" evidence="6">
    <location>
        <begin position="483"/>
        <end position="502"/>
    </location>
</feature>
<feature type="transmembrane region" description="Helical" evidence="6">
    <location>
        <begin position="287"/>
        <end position="307"/>
    </location>
</feature>
<evidence type="ECO:0008006" key="11">
    <source>
        <dbReference type="Google" id="ProtNLM"/>
    </source>
</evidence>
<feature type="transmembrane region" description="Helical" evidence="6">
    <location>
        <begin position="419"/>
        <end position="449"/>
    </location>
</feature>
<accession>A0A1G2TYW7</accession>
<keyword evidence="2" id="KW-1003">Cell membrane</keyword>
<dbReference type="GO" id="GO:0005886">
    <property type="term" value="C:plasma membrane"/>
    <property type="evidence" value="ECO:0007669"/>
    <property type="project" value="UniProtKB-SubCell"/>
</dbReference>
<evidence type="ECO:0000259" key="8">
    <source>
        <dbReference type="Pfam" id="PF13567"/>
    </source>
</evidence>
<dbReference type="AlphaFoldDB" id="A0A1G2TYW7"/>
<dbReference type="EMBL" id="MHWA01000004">
    <property type="protein sequence ID" value="OHB02363.1"/>
    <property type="molecule type" value="Genomic_DNA"/>
</dbReference>
<dbReference type="Pfam" id="PF03772">
    <property type="entry name" value="Competence"/>
    <property type="match status" value="1"/>
</dbReference>
<feature type="transmembrane region" description="Helical" evidence="6">
    <location>
        <begin position="455"/>
        <end position="476"/>
    </location>
</feature>
<dbReference type="Proteomes" id="UP000178404">
    <property type="component" value="Unassembled WGS sequence"/>
</dbReference>
<feature type="domain" description="DUF4131" evidence="8">
    <location>
        <begin position="21"/>
        <end position="216"/>
    </location>
</feature>
<feature type="domain" description="ComEC/Rec2-related protein" evidence="7">
    <location>
        <begin position="266"/>
        <end position="530"/>
    </location>
</feature>
<evidence type="ECO:0000256" key="3">
    <source>
        <dbReference type="ARBA" id="ARBA00022692"/>
    </source>
</evidence>
<keyword evidence="4 6" id="KW-1133">Transmembrane helix</keyword>
<feature type="transmembrane region" description="Helical" evidence="6">
    <location>
        <begin position="508"/>
        <end position="529"/>
    </location>
</feature>
<feature type="transmembrane region" description="Helical" evidence="6">
    <location>
        <begin position="59"/>
        <end position="79"/>
    </location>
</feature>
<feature type="transmembrane region" description="Helical" evidence="6">
    <location>
        <begin position="18"/>
        <end position="39"/>
    </location>
</feature>
<dbReference type="InterPro" id="IPR004477">
    <property type="entry name" value="ComEC_N"/>
</dbReference>
<keyword evidence="3 6" id="KW-0812">Transmembrane</keyword>
<dbReference type="PANTHER" id="PTHR30619">
    <property type="entry name" value="DNA INTERNALIZATION/COMPETENCE PROTEIN COMEC/REC2"/>
    <property type="match status" value="1"/>
</dbReference>
<evidence type="ECO:0000313" key="10">
    <source>
        <dbReference type="Proteomes" id="UP000178404"/>
    </source>
</evidence>
<organism evidence="9 10">
    <name type="scientific">Candidatus Zambryskibacteria bacterium RIFCSPLOWO2_01_FULL_35_19</name>
    <dbReference type="NCBI Taxonomy" id="1802757"/>
    <lineage>
        <taxon>Bacteria</taxon>
        <taxon>Candidatus Zambryskiibacteriota</taxon>
    </lineage>
</organism>
<sequence length="539" mass="59518">MIYPSVVSFALGIAFEEIFGLGWSAGVLVFVVSLVLFVFSFRSQGQPLRIVSEGLPLNISRLFLIIGLAFCLGTLRMAVVDISPDSNLLEHVGQKISFEAVVSEEADIRDASTRYIVSVNLNSLSGDSLECLARLDGASTRKNSAEFYPCITEDLPNKNSNSLILLVADRFPELEYGDKISVSGKLELPKNFLSESGTEFDYISYLSKDKIHFIIYRPELYPTSSSSTELRGARKIVATLYLLKKIFIEKISAVVPEPNSSLLGGLIFGVKQSLGAELLDDFRKVGLIHIVVLSGYNITIIAIGIFYLTSFLGKRNLSFILSAIFIILFSIMVGLGATVIRASIMALIAILARFLGRPSDALRFLFIAGFLMLLWNPLLLFYDPSFQLSFMATFGLILFSPFVFSKLNFVPEKFGLREIVSATIAVQFFVLPLLIRMSGFVSIVSFIANPLVLPLVPWAMAFGALTGALGILPFVGQIVSWPVGVLSYFISQIIIGVTEFGANLPFAILQTGSISFWFILVWYLGYGVLYRKLKERKFS</sequence>
<protein>
    <recommendedName>
        <fullName evidence="11">ComEC/Rec2-related protein domain-containing protein</fullName>
    </recommendedName>
</protein>
<evidence type="ECO:0000256" key="4">
    <source>
        <dbReference type="ARBA" id="ARBA00022989"/>
    </source>
</evidence>
<keyword evidence="5 6" id="KW-0472">Membrane</keyword>
<evidence type="ECO:0000256" key="5">
    <source>
        <dbReference type="ARBA" id="ARBA00023136"/>
    </source>
</evidence>
<proteinExistence type="predicted"/>
<dbReference type="PANTHER" id="PTHR30619:SF1">
    <property type="entry name" value="RECOMBINATION PROTEIN 2"/>
    <property type="match status" value="1"/>
</dbReference>
<feature type="transmembrane region" description="Helical" evidence="6">
    <location>
        <begin position="388"/>
        <end position="407"/>
    </location>
</feature>
<evidence type="ECO:0000256" key="1">
    <source>
        <dbReference type="ARBA" id="ARBA00004651"/>
    </source>
</evidence>
<feature type="transmembrane region" description="Helical" evidence="6">
    <location>
        <begin position="364"/>
        <end position="382"/>
    </location>
</feature>
<comment type="subcellular location">
    <subcellularLocation>
        <location evidence="1">Cell membrane</location>
        <topology evidence="1">Multi-pass membrane protein</topology>
    </subcellularLocation>
</comment>
<feature type="transmembrane region" description="Helical" evidence="6">
    <location>
        <begin position="319"/>
        <end position="352"/>
    </location>
</feature>
<name>A0A1G2TYW7_9BACT</name>
<evidence type="ECO:0000256" key="2">
    <source>
        <dbReference type="ARBA" id="ARBA00022475"/>
    </source>
</evidence>
<dbReference type="InterPro" id="IPR052159">
    <property type="entry name" value="Competence_DNA_uptake"/>
</dbReference>
<evidence type="ECO:0000259" key="7">
    <source>
        <dbReference type="Pfam" id="PF03772"/>
    </source>
</evidence>
<evidence type="ECO:0000256" key="6">
    <source>
        <dbReference type="SAM" id="Phobius"/>
    </source>
</evidence>
<comment type="caution">
    <text evidence="9">The sequence shown here is derived from an EMBL/GenBank/DDBJ whole genome shotgun (WGS) entry which is preliminary data.</text>
</comment>
<dbReference type="Pfam" id="PF13567">
    <property type="entry name" value="DUF4131"/>
    <property type="match status" value="1"/>
</dbReference>
<reference evidence="9 10" key="1">
    <citation type="journal article" date="2016" name="Nat. Commun.">
        <title>Thousands of microbial genomes shed light on interconnected biogeochemical processes in an aquifer system.</title>
        <authorList>
            <person name="Anantharaman K."/>
            <person name="Brown C.T."/>
            <person name="Hug L.A."/>
            <person name="Sharon I."/>
            <person name="Castelle C.J."/>
            <person name="Probst A.J."/>
            <person name="Thomas B.C."/>
            <person name="Singh A."/>
            <person name="Wilkins M.J."/>
            <person name="Karaoz U."/>
            <person name="Brodie E.L."/>
            <person name="Williams K.H."/>
            <person name="Hubbard S.S."/>
            <person name="Banfield J.F."/>
        </authorList>
    </citation>
    <scope>NUCLEOTIDE SEQUENCE [LARGE SCALE GENOMIC DNA]</scope>
</reference>
<dbReference type="InterPro" id="IPR025405">
    <property type="entry name" value="DUF4131"/>
</dbReference>
<gene>
    <name evidence="9" type="ORF">A3A90_01020</name>
</gene>